<evidence type="ECO:0000259" key="3">
    <source>
        <dbReference type="Pfam" id="PF09375"/>
    </source>
</evidence>
<reference evidence="4 5" key="1">
    <citation type="submission" date="2016-10" db="EMBL/GenBank/DDBJ databases">
        <authorList>
            <person name="de Groot N.N."/>
        </authorList>
    </citation>
    <scope>NUCLEOTIDE SEQUENCE [LARGE SCALE GENOMIC DNA]</scope>
    <source>
        <strain evidence="4 5">CGMCC 1.9167</strain>
    </source>
</reference>
<evidence type="ECO:0000313" key="4">
    <source>
        <dbReference type="EMBL" id="SFR65302.1"/>
    </source>
</evidence>
<accession>A0A1I6IEY2</accession>
<proteinExistence type="predicted"/>
<dbReference type="GO" id="GO:0030313">
    <property type="term" value="C:cell envelope"/>
    <property type="evidence" value="ECO:0007669"/>
    <property type="project" value="UniProtKB-SubCell"/>
</dbReference>
<dbReference type="AlphaFoldDB" id="A0A1I6IEY2"/>
<dbReference type="Gene3D" id="1.20.1420.20">
    <property type="entry name" value="M75 peptidase, HXXE motif"/>
    <property type="match status" value="1"/>
</dbReference>
<gene>
    <name evidence="4" type="ORF">SAMN05216203_2203</name>
</gene>
<dbReference type="InterPro" id="IPR034984">
    <property type="entry name" value="Imelysin-like_IPPA"/>
</dbReference>
<dbReference type="InterPro" id="IPR018976">
    <property type="entry name" value="Imelysin-like"/>
</dbReference>
<organism evidence="4 5">
    <name type="scientific">Marinobacter daqiaonensis</name>
    <dbReference type="NCBI Taxonomy" id="650891"/>
    <lineage>
        <taxon>Bacteria</taxon>
        <taxon>Pseudomonadati</taxon>
        <taxon>Pseudomonadota</taxon>
        <taxon>Gammaproteobacteria</taxon>
        <taxon>Pseudomonadales</taxon>
        <taxon>Marinobacteraceae</taxon>
        <taxon>Marinobacter</taxon>
    </lineage>
</organism>
<dbReference type="RefSeq" id="WP_092012128.1">
    <property type="nucleotide sequence ID" value="NZ_FOYW01000001.1"/>
</dbReference>
<feature type="domain" description="Imelysin-like" evidence="3">
    <location>
        <begin position="80"/>
        <end position="391"/>
    </location>
</feature>
<evidence type="ECO:0000313" key="5">
    <source>
        <dbReference type="Proteomes" id="UP000198644"/>
    </source>
</evidence>
<keyword evidence="4" id="KW-0449">Lipoprotein</keyword>
<dbReference type="Proteomes" id="UP000198644">
    <property type="component" value="Unassembled WGS sequence"/>
</dbReference>
<keyword evidence="2" id="KW-0732">Signal</keyword>
<sequence length="424" mass="45040">MTLIAGSSASSTGKNRSSMATAMTLTAVIGGSALLSACGGSGGGDGTGNQETGACSAFDCQAMLENVADNVVIPAMIDFEARANHLESAVSAWRADQNNDTLKQEARQAWNDAMDAWQRVEVMQTGPLTDNSSLLRDSIYSWPSTSTCAVDQEVIEAEEQGDNYDISARTPLRKGLDALEYILHTDTLEHTCASNVTKTSSWNGRTDSERLSARLAYAQAAGEDVHRQSLSVVERWGTGTGNFRDELVNAGSGGSRFNTSQEAVNAVSDALFYVEKQVKDIKLAEPLALKGDKCEQGTSACAEFVENPISARSKEHLRQNILAFQRVFLGNSADGSEGLGFDDLIDAVNGDNVSAAMETDINEVLIAIDNLGDRSLKEAVTDSNGVNLAKGVHESTKKVTDRLKNDFLQVLGLSIPAAAAGDGD</sequence>
<protein>
    <submittedName>
        <fullName evidence="4">Predicted lipoprotein</fullName>
    </submittedName>
</protein>
<name>A0A1I6IEY2_9GAMM</name>
<dbReference type="CDD" id="cd14659">
    <property type="entry name" value="Imelysin-like_IPPA"/>
    <property type="match status" value="1"/>
</dbReference>
<comment type="subcellular location">
    <subcellularLocation>
        <location evidence="1">Cell envelope</location>
    </subcellularLocation>
</comment>
<dbReference type="Pfam" id="PF09375">
    <property type="entry name" value="Peptidase_M75"/>
    <property type="match status" value="1"/>
</dbReference>
<dbReference type="STRING" id="650891.SAMN05216203_2203"/>
<dbReference type="OrthoDB" id="7058523at2"/>
<dbReference type="InterPro" id="IPR038352">
    <property type="entry name" value="Imelysin_sf"/>
</dbReference>
<evidence type="ECO:0000256" key="2">
    <source>
        <dbReference type="ARBA" id="ARBA00022729"/>
    </source>
</evidence>
<evidence type="ECO:0000256" key="1">
    <source>
        <dbReference type="ARBA" id="ARBA00004196"/>
    </source>
</evidence>
<keyword evidence="5" id="KW-1185">Reference proteome</keyword>
<dbReference type="EMBL" id="FOYW01000001">
    <property type="protein sequence ID" value="SFR65302.1"/>
    <property type="molecule type" value="Genomic_DNA"/>
</dbReference>